<organism evidence="1 3">
    <name type="scientific">Didymodactylos carnosus</name>
    <dbReference type="NCBI Taxonomy" id="1234261"/>
    <lineage>
        <taxon>Eukaryota</taxon>
        <taxon>Metazoa</taxon>
        <taxon>Spiralia</taxon>
        <taxon>Gnathifera</taxon>
        <taxon>Rotifera</taxon>
        <taxon>Eurotatoria</taxon>
        <taxon>Bdelloidea</taxon>
        <taxon>Philodinida</taxon>
        <taxon>Philodinidae</taxon>
        <taxon>Didymodactylos</taxon>
    </lineage>
</organism>
<dbReference type="Proteomes" id="UP000681722">
    <property type="component" value="Unassembled WGS sequence"/>
</dbReference>
<dbReference type="AlphaFoldDB" id="A0A816BMY4"/>
<feature type="non-terminal residue" evidence="1">
    <location>
        <position position="69"/>
    </location>
</feature>
<evidence type="ECO:0000313" key="2">
    <source>
        <dbReference type="EMBL" id="CAF4492298.1"/>
    </source>
</evidence>
<keyword evidence="3" id="KW-1185">Reference proteome</keyword>
<comment type="caution">
    <text evidence="1">The sequence shown here is derived from an EMBL/GenBank/DDBJ whole genome shotgun (WGS) entry which is preliminary data.</text>
</comment>
<reference evidence="1" key="1">
    <citation type="submission" date="2021-02" db="EMBL/GenBank/DDBJ databases">
        <authorList>
            <person name="Nowell W R."/>
        </authorList>
    </citation>
    <scope>NUCLEOTIDE SEQUENCE</scope>
</reference>
<accession>A0A816BMY4</accession>
<name>A0A816BMY4_9BILA</name>
<protein>
    <submittedName>
        <fullName evidence="1">Uncharacterized protein</fullName>
    </submittedName>
</protein>
<proteinExistence type="predicted"/>
<dbReference type="Proteomes" id="UP000663829">
    <property type="component" value="Unassembled WGS sequence"/>
</dbReference>
<evidence type="ECO:0000313" key="3">
    <source>
        <dbReference type="Proteomes" id="UP000663829"/>
    </source>
</evidence>
<evidence type="ECO:0000313" key="1">
    <source>
        <dbReference type="EMBL" id="CAF1609774.1"/>
    </source>
</evidence>
<dbReference type="EMBL" id="CAJOBC010104527">
    <property type="protein sequence ID" value="CAF4492298.1"/>
    <property type="molecule type" value="Genomic_DNA"/>
</dbReference>
<dbReference type="EMBL" id="CAJNOQ010037804">
    <property type="protein sequence ID" value="CAF1609774.1"/>
    <property type="molecule type" value="Genomic_DNA"/>
</dbReference>
<gene>
    <name evidence="1" type="ORF">GPM918_LOCUS43011</name>
    <name evidence="2" type="ORF">SRO942_LOCUS44392</name>
</gene>
<sequence>MPRNDEEAKKELIDVWNENCGGNESNLSEQLTKEYNCYLNLPQSKDSILRVYRGQAIALDELNLIRENK</sequence>